<dbReference type="EMBL" id="JAKKSL010000007">
    <property type="protein sequence ID" value="MCI2285963.1"/>
    <property type="molecule type" value="Genomic_DNA"/>
</dbReference>
<sequence>MFEVIGTNNNTGKELSLCRELDAHGGSIAGTEFLLDKNSAFSAIGSHGVSFPLKPNAYRHVTVVDVDGGIYELKDMPYKCEPLPEKSSDWLLLRHLDGKDWAITEKSDGQLVSLFRNEHTSGRWICNVLDSSTSMAKRVKSKREKGYKVASSSKKTWKNAQKAFS</sequence>
<evidence type="ECO:0000313" key="1">
    <source>
        <dbReference type="EMBL" id="MCI2285963.1"/>
    </source>
</evidence>
<organism evidence="1 2">
    <name type="scientific">Colwellia maritima</name>
    <dbReference type="NCBI Taxonomy" id="2912588"/>
    <lineage>
        <taxon>Bacteria</taxon>
        <taxon>Pseudomonadati</taxon>
        <taxon>Pseudomonadota</taxon>
        <taxon>Gammaproteobacteria</taxon>
        <taxon>Alteromonadales</taxon>
        <taxon>Colwelliaceae</taxon>
        <taxon>Colwellia</taxon>
    </lineage>
</organism>
<evidence type="ECO:0000313" key="2">
    <source>
        <dbReference type="Proteomes" id="UP001139646"/>
    </source>
</evidence>
<reference evidence="1" key="1">
    <citation type="submission" date="2022-01" db="EMBL/GenBank/DDBJ databases">
        <title>Colwellia maritima, isolated from seawater.</title>
        <authorList>
            <person name="Kristyanto S."/>
            <person name="Jung J."/>
            <person name="Jeon C.O."/>
        </authorList>
    </citation>
    <scope>NUCLEOTIDE SEQUENCE</scope>
    <source>
        <strain evidence="1">MSW7</strain>
    </source>
</reference>
<protein>
    <submittedName>
        <fullName evidence="1">Uncharacterized protein</fullName>
    </submittedName>
</protein>
<accession>A0ABS9X6U7</accession>
<proteinExistence type="predicted"/>
<comment type="caution">
    <text evidence="1">The sequence shown here is derived from an EMBL/GenBank/DDBJ whole genome shotgun (WGS) entry which is preliminary data.</text>
</comment>
<dbReference type="Proteomes" id="UP001139646">
    <property type="component" value="Unassembled WGS sequence"/>
</dbReference>
<keyword evidence="2" id="KW-1185">Reference proteome</keyword>
<gene>
    <name evidence="1" type="ORF">L3081_24360</name>
</gene>
<name>A0ABS9X6U7_9GAMM</name>
<dbReference type="RefSeq" id="WP_242289026.1">
    <property type="nucleotide sequence ID" value="NZ_JAKKSL010000007.1"/>
</dbReference>